<sequence>MTFSETSPSLGQDSEPGSSALPAARQNRLLELLRQRGQATVAELVALLDVSRDTIRRDLDLMERRGLLVRTHGGAIDKTRMVRVDTSLRSRMDEHADAKQRIGRAAAGLVRDSETLILNGGSTTCAFAAALTERRNLTVVTNNLRVPPVTPEGAVRAVYVMGGTYWAVSQVTIGPIGLPGIAGFGADTAVIGVTGITAAGITMGRLEEATETAGMIEVAKRSIVLVDRSKFGVTAFAQIAPLDRIEHLVTDAEPPPDVAAALEAAGVQVLVCR</sequence>
<dbReference type="PROSITE" id="PS51000">
    <property type="entry name" value="HTH_DEOR_2"/>
    <property type="match status" value="1"/>
</dbReference>
<evidence type="ECO:0000256" key="3">
    <source>
        <dbReference type="ARBA" id="ARBA00023125"/>
    </source>
</evidence>
<keyword evidence="8" id="KW-1185">Reference proteome</keyword>
<dbReference type="InterPro" id="IPR018356">
    <property type="entry name" value="Tscrpt_reg_HTH_DeoR_CS"/>
</dbReference>
<dbReference type="PROSITE" id="PS00894">
    <property type="entry name" value="HTH_DEOR_1"/>
    <property type="match status" value="1"/>
</dbReference>
<reference evidence="7" key="1">
    <citation type="submission" date="2022-05" db="EMBL/GenBank/DDBJ databases">
        <authorList>
            <person name="Pankratov T."/>
        </authorList>
    </citation>
    <scope>NUCLEOTIDE SEQUENCE</scope>
    <source>
        <strain evidence="7">BP6-180914</strain>
    </source>
</reference>
<dbReference type="PANTHER" id="PTHR30363:SF4">
    <property type="entry name" value="GLYCEROL-3-PHOSPHATE REGULON REPRESSOR"/>
    <property type="match status" value="1"/>
</dbReference>
<dbReference type="InterPro" id="IPR037171">
    <property type="entry name" value="NagB/RpiA_transferase-like"/>
</dbReference>
<dbReference type="Proteomes" id="UP001165667">
    <property type="component" value="Unassembled WGS sequence"/>
</dbReference>
<dbReference type="InterPro" id="IPR014036">
    <property type="entry name" value="DeoR-like_C"/>
</dbReference>
<dbReference type="SUPFAM" id="SSF100950">
    <property type="entry name" value="NagB/RpiA/CoA transferase-like"/>
    <property type="match status" value="1"/>
</dbReference>
<dbReference type="PANTHER" id="PTHR30363">
    <property type="entry name" value="HTH-TYPE TRANSCRIPTIONAL REGULATOR SRLR-RELATED"/>
    <property type="match status" value="1"/>
</dbReference>
<evidence type="ECO:0000259" key="6">
    <source>
        <dbReference type="PROSITE" id="PS51000"/>
    </source>
</evidence>
<evidence type="ECO:0000256" key="2">
    <source>
        <dbReference type="ARBA" id="ARBA00023015"/>
    </source>
</evidence>
<dbReference type="InterPro" id="IPR001034">
    <property type="entry name" value="DeoR_HTH"/>
</dbReference>
<feature type="domain" description="HTH deoR-type" evidence="6">
    <location>
        <begin position="22"/>
        <end position="77"/>
    </location>
</feature>
<comment type="caution">
    <text evidence="7">The sequence shown here is derived from an EMBL/GenBank/DDBJ whole genome shotgun (WGS) entry which is preliminary data.</text>
</comment>
<organism evidence="7 8">
    <name type="scientific">Lichenifustis flavocetrariae</name>
    <dbReference type="NCBI Taxonomy" id="2949735"/>
    <lineage>
        <taxon>Bacteria</taxon>
        <taxon>Pseudomonadati</taxon>
        <taxon>Pseudomonadota</taxon>
        <taxon>Alphaproteobacteria</taxon>
        <taxon>Hyphomicrobiales</taxon>
        <taxon>Lichenihabitantaceae</taxon>
        <taxon>Lichenifustis</taxon>
    </lineage>
</organism>
<dbReference type="SMART" id="SM00420">
    <property type="entry name" value="HTH_DEOR"/>
    <property type="match status" value="1"/>
</dbReference>
<dbReference type="RefSeq" id="WP_282585526.1">
    <property type="nucleotide sequence ID" value="NZ_JAMOIM010000008.1"/>
</dbReference>
<dbReference type="GO" id="GO:0003677">
    <property type="term" value="F:DNA binding"/>
    <property type="evidence" value="ECO:0007669"/>
    <property type="project" value="UniProtKB-KW"/>
</dbReference>
<dbReference type="InterPro" id="IPR036388">
    <property type="entry name" value="WH-like_DNA-bd_sf"/>
</dbReference>
<dbReference type="SMART" id="SM01134">
    <property type="entry name" value="DeoRC"/>
    <property type="match status" value="1"/>
</dbReference>
<dbReference type="InterPro" id="IPR050313">
    <property type="entry name" value="Carb_Metab_HTH_regulators"/>
</dbReference>
<dbReference type="AlphaFoldDB" id="A0AA41YXK8"/>
<keyword evidence="2" id="KW-0805">Transcription regulation</keyword>
<evidence type="ECO:0000256" key="1">
    <source>
        <dbReference type="ARBA" id="ARBA00022491"/>
    </source>
</evidence>
<evidence type="ECO:0000313" key="8">
    <source>
        <dbReference type="Proteomes" id="UP001165667"/>
    </source>
</evidence>
<dbReference type="PRINTS" id="PR00037">
    <property type="entry name" value="HTHLACR"/>
</dbReference>
<feature type="region of interest" description="Disordered" evidence="5">
    <location>
        <begin position="1"/>
        <end position="20"/>
    </location>
</feature>
<dbReference type="Pfam" id="PF00455">
    <property type="entry name" value="DeoRC"/>
    <property type="match status" value="1"/>
</dbReference>
<dbReference type="EMBL" id="JAMOIM010000008">
    <property type="protein sequence ID" value="MCW6509165.1"/>
    <property type="molecule type" value="Genomic_DNA"/>
</dbReference>
<dbReference type="Pfam" id="PF08220">
    <property type="entry name" value="HTH_DeoR"/>
    <property type="match status" value="1"/>
</dbReference>
<keyword evidence="4" id="KW-0804">Transcription</keyword>
<dbReference type="SUPFAM" id="SSF46785">
    <property type="entry name" value="Winged helix' DNA-binding domain"/>
    <property type="match status" value="1"/>
</dbReference>
<dbReference type="Gene3D" id="1.10.10.10">
    <property type="entry name" value="Winged helix-like DNA-binding domain superfamily/Winged helix DNA-binding domain"/>
    <property type="match status" value="1"/>
</dbReference>
<dbReference type="Gene3D" id="3.40.50.1360">
    <property type="match status" value="1"/>
</dbReference>
<dbReference type="InterPro" id="IPR036390">
    <property type="entry name" value="WH_DNA-bd_sf"/>
</dbReference>
<gene>
    <name evidence="7" type="ORF">M8523_14140</name>
</gene>
<name>A0AA41YXK8_9HYPH</name>
<accession>A0AA41YXK8</accession>
<feature type="compositionally biased region" description="Polar residues" evidence="5">
    <location>
        <begin position="1"/>
        <end position="17"/>
    </location>
</feature>
<dbReference type="GO" id="GO:0003700">
    <property type="term" value="F:DNA-binding transcription factor activity"/>
    <property type="evidence" value="ECO:0007669"/>
    <property type="project" value="InterPro"/>
</dbReference>
<evidence type="ECO:0000256" key="5">
    <source>
        <dbReference type="SAM" id="MobiDB-lite"/>
    </source>
</evidence>
<keyword evidence="1" id="KW-0678">Repressor</keyword>
<evidence type="ECO:0000256" key="4">
    <source>
        <dbReference type="ARBA" id="ARBA00023163"/>
    </source>
</evidence>
<keyword evidence="3 7" id="KW-0238">DNA-binding</keyword>
<proteinExistence type="predicted"/>
<evidence type="ECO:0000313" key="7">
    <source>
        <dbReference type="EMBL" id="MCW6509165.1"/>
    </source>
</evidence>
<protein>
    <submittedName>
        <fullName evidence="7">DeoR/GlpR family DNA-binding transcription regulator</fullName>
    </submittedName>
</protein>